<dbReference type="InterPro" id="IPR043325">
    <property type="entry name" value="LTSS"/>
</dbReference>
<evidence type="ECO:0000256" key="3">
    <source>
        <dbReference type="ARBA" id="ARBA00009748"/>
    </source>
</evidence>
<evidence type="ECO:0000256" key="10">
    <source>
        <dbReference type="ARBA" id="ARBA00023180"/>
    </source>
</evidence>
<keyword evidence="4" id="KW-0813">Transport</keyword>
<sequence>MSKVTNMSVLVLVLVTMHLEDTTLAQSSRTNVLITMAPCLNYVTGSSPILLTSCCSQLASVVHRQPRCLCMALNGGGASLGVSINRTLPLALPAACNVQTPPVSECDVRLDGASPADPPEGLSGNKNLN</sequence>
<protein>
    <recommendedName>
        <fullName evidence="14">Bifunctional inhibitor/plant lipid transfer protein/seed storage helical domain-containing protein</fullName>
    </recommendedName>
</protein>
<dbReference type="Gene3D" id="1.10.110.10">
    <property type="entry name" value="Plant lipid-transfer and hydrophobic proteins"/>
    <property type="match status" value="1"/>
</dbReference>
<dbReference type="InterPro" id="IPR016140">
    <property type="entry name" value="Bifunc_inhib/LTP/seed_store"/>
</dbReference>
<feature type="domain" description="Bifunctional inhibitor/plant lipid transfer protein/seed storage helical" evidence="14">
    <location>
        <begin position="39"/>
        <end position="106"/>
    </location>
</feature>
<accession>A0AA88ASS2</accession>
<proteinExistence type="inferred from homology"/>
<evidence type="ECO:0000256" key="4">
    <source>
        <dbReference type="ARBA" id="ARBA00022448"/>
    </source>
</evidence>
<evidence type="ECO:0000256" key="5">
    <source>
        <dbReference type="ARBA" id="ARBA00022475"/>
    </source>
</evidence>
<comment type="caution">
    <text evidence="15">The sequence shown here is derived from an EMBL/GenBank/DDBJ whole genome shotgun (WGS) entry which is preliminary data.</text>
</comment>
<evidence type="ECO:0000313" key="15">
    <source>
        <dbReference type="EMBL" id="GMN46731.1"/>
    </source>
</evidence>
<gene>
    <name evidence="15" type="ORF">TIFTF001_015915</name>
</gene>
<comment type="similarity">
    <text evidence="3">Belongs to the plant LTP family.</text>
</comment>
<evidence type="ECO:0000256" key="8">
    <source>
        <dbReference type="ARBA" id="ARBA00023121"/>
    </source>
</evidence>
<dbReference type="PANTHER" id="PTHR33044">
    <property type="entry name" value="BIFUNCTIONAL INHIBITOR/LIPID-TRANSFER PROTEIN/SEED STORAGE 2S ALBUMIN SUPERFAMILY PROTEIN-RELATED"/>
    <property type="match status" value="1"/>
</dbReference>
<evidence type="ECO:0000256" key="9">
    <source>
        <dbReference type="ARBA" id="ARBA00023157"/>
    </source>
</evidence>
<evidence type="ECO:0000256" key="7">
    <source>
        <dbReference type="ARBA" id="ARBA00022729"/>
    </source>
</evidence>
<keyword evidence="8" id="KW-0446">Lipid-binding</keyword>
<evidence type="ECO:0000256" key="12">
    <source>
        <dbReference type="SAM" id="MobiDB-lite"/>
    </source>
</evidence>
<dbReference type="SMART" id="SM00499">
    <property type="entry name" value="AAI"/>
    <property type="match status" value="1"/>
</dbReference>
<evidence type="ECO:0000256" key="1">
    <source>
        <dbReference type="ARBA" id="ARBA00003211"/>
    </source>
</evidence>
<reference evidence="15" key="1">
    <citation type="submission" date="2023-07" db="EMBL/GenBank/DDBJ databases">
        <title>draft genome sequence of fig (Ficus carica).</title>
        <authorList>
            <person name="Takahashi T."/>
            <person name="Nishimura K."/>
        </authorList>
    </citation>
    <scope>NUCLEOTIDE SEQUENCE</scope>
</reference>
<comment type="subcellular location">
    <subcellularLocation>
        <location evidence="2">Cell membrane</location>
        <topology evidence="2">Lipid-anchor</topology>
        <topology evidence="2">GPI-anchor</topology>
    </subcellularLocation>
</comment>
<evidence type="ECO:0000256" key="13">
    <source>
        <dbReference type="SAM" id="SignalP"/>
    </source>
</evidence>
<dbReference type="GO" id="GO:0098552">
    <property type="term" value="C:side of membrane"/>
    <property type="evidence" value="ECO:0007669"/>
    <property type="project" value="UniProtKB-KW"/>
</dbReference>
<organism evidence="15 16">
    <name type="scientific">Ficus carica</name>
    <name type="common">Common fig</name>
    <dbReference type="NCBI Taxonomy" id="3494"/>
    <lineage>
        <taxon>Eukaryota</taxon>
        <taxon>Viridiplantae</taxon>
        <taxon>Streptophyta</taxon>
        <taxon>Embryophyta</taxon>
        <taxon>Tracheophyta</taxon>
        <taxon>Spermatophyta</taxon>
        <taxon>Magnoliopsida</taxon>
        <taxon>eudicotyledons</taxon>
        <taxon>Gunneridae</taxon>
        <taxon>Pentapetalae</taxon>
        <taxon>rosids</taxon>
        <taxon>fabids</taxon>
        <taxon>Rosales</taxon>
        <taxon>Moraceae</taxon>
        <taxon>Ficeae</taxon>
        <taxon>Ficus</taxon>
    </lineage>
</organism>
<dbReference type="AlphaFoldDB" id="A0AA88ASS2"/>
<name>A0AA88ASS2_FICCA</name>
<feature type="region of interest" description="Disordered" evidence="12">
    <location>
        <begin position="107"/>
        <end position="129"/>
    </location>
</feature>
<keyword evidence="11" id="KW-0449">Lipoprotein</keyword>
<feature type="signal peptide" evidence="13">
    <location>
        <begin position="1"/>
        <end position="25"/>
    </location>
</feature>
<keyword evidence="5" id="KW-1003">Cell membrane</keyword>
<evidence type="ECO:0000256" key="11">
    <source>
        <dbReference type="ARBA" id="ARBA00023288"/>
    </source>
</evidence>
<dbReference type="CDD" id="cd00010">
    <property type="entry name" value="AAI_LTSS"/>
    <property type="match status" value="1"/>
</dbReference>
<evidence type="ECO:0000256" key="6">
    <source>
        <dbReference type="ARBA" id="ARBA00022622"/>
    </source>
</evidence>
<keyword evidence="9" id="KW-1015">Disulfide bond</keyword>
<keyword evidence="10" id="KW-0325">Glycoprotein</keyword>
<dbReference type="GO" id="GO:0005886">
    <property type="term" value="C:plasma membrane"/>
    <property type="evidence" value="ECO:0007669"/>
    <property type="project" value="UniProtKB-SubCell"/>
</dbReference>
<feature type="chain" id="PRO_5041646005" description="Bifunctional inhibitor/plant lipid transfer protein/seed storage helical domain-containing protein" evidence="13">
    <location>
        <begin position="26"/>
        <end position="129"/>
    </location>
</feature>
<keyword evidence="16" id="KW-1185">Reference proteome</keyword>
<comment type="function">
    <text evidence="1">Plant non-specific lipid-transfer proteins transfer phospholipids as well as galactolipids across membranes. May play a role in wax or cutin deposition in the cell walls of expanding epidermal cells and certain secretory tissues.</text>
</comment>
<dbReference type="EMBL" id="BTGU01000023">
    <property type="protein sequence ID" value="GMN46731.1"/>
    <property type="molecule type" value="Genomic_DNA"/>
</dbReference>
<evidence type="ECO:0000313" key="16">
    <source>
        <dbReference type="Proteomes" id="UP001187192"/>
    </source>
</evidence>
<evidence type="ECO:0000259" key="14">
    <source>
        <dbReference type="SMART" id="SM00499"/>
    </source>
</evidence>
<keyword evidence="6" id="KW-0472">Membrane</keyword>
<evidence type="ECO:0000256" key="2">
    <source>
        <dbReference type="ARBA" id="ARBA00004609"/>
    </source>
</evidence>
<dbReference type="InterPro" id="IPR036312">
    <property type="entry name" value="Bifun_inhib/LTP/seed_sf"/>
</dbReference>
<dbReference type="SUPFAM" id="SSF47699">
    <property type="entry name" value="Bifunctional inhibitor/lipid-transfer protein/seed storage 2S albumin"/>
    <property type="match status" value="1"/>
</dbReference>
<dbReference type="GO" id="GO:0008289">
    <property type="term" value="F:lipid binding"/>
    <property type="evidence" value="ECO:0007669"/>
    <property type="project" value="UniProtKB-KW"/>
</dbReference>
<dbReference type="Proteomes" id="UP001187192">
    <property type="component" value="Unassembled WGS sequence"/>
</dbReference>
<keyword evidence="6" id="KW-0336">GPI-anchor</keyword>
<dbReference type="Pfam" id="PF14368">
    <property type="entry name" value="LTP_2"/>
    <property type="match status" value="1"/>
</dbReference>
<keyword evidence="7 13" id="KW-0732">Signal</keyword>